<dbReference type="InterPro" id="IPR008271">
    <property type="entry name" value="Ser/Thr_kinase_AS"/>
</dbReference>
<keyword evidence="8" id="KW-0812">Transmembrane</keyword>
<dbReference type="PANTHER" id="PTHR48011:SF24">
    <property type="entry name" value="PROTEIN KINASE DOMAIN-CONTAINING PROTEIN"/>
    <property type="match status" value="1"/>
</dbReference>
<proteinExistence type="inferred from homology"/>
<protein>
    <recommendedName>
        <fullName evidence="9">Protein kinase domain-containing protein</fullName>
    </recommendedName>
</protein>
<gene>
    <name evidence="10" type="ORF">GUJ93_ZPchr0006g45561</name>
</gene>
<feature type="binding site" evidence="5">
    <location>
        <position position="35"/>
    </location>
    <ligand>
        <name>ATP</name>
        <dbReference type="ChEBI" id="CHEBI:30616"/>
    </ligand>
</feature>
<dbReference type="PROSITE" id="PS00108">
    <property type="entry name" value="PROTEIN_KINASE_ST"/>
    <property type="match status" value="1"/>
</dbReference>
<dbReference type="GO" id="GO:0004674">
    <property type="term" value="F:protein serine/threonine kinase activity"/>
    <property type="evidence" value="ECO:0007669"/>
    <property type="project" value="UniProtKB-KW"/>
</dbReference>
<dbReference type="PANTHER" id="PTHR48011">
    <property type="entry name" value="CCR4-NOT TRANSCRIPTIONAL COMPLEX SUBUNIT CAF120-RELATED"/>
    <property type="match status" value="1"/>
</dbReference>
<evidence type="ECO:0000313" key="10">
    <source>
        <dbReference type="EMBL" id="KAG8075747.1"/>
    </source>
</evidence>
<dbReference type="Proteomes" id="UP000729402">
    <property type="component" value="Unassembled WGS sequence"/>
</dbReference>
<evidence type="ECO:0000313" key="11">
    <source>
        <dbReference type="Proteomes" id="UP000729402"/>
    </source>
</evidence>
<reference evidence="10" key="1">
    <citation type="journal article" date="2021" name="bioRxiv">
        <title>Whole Genome Assembly and Annotation of Northern Wild Rice, Zizania palustris L., Supports a Whole Genome Duplication in the Zizania Genus.</title>
        <authorList>
            <person name="Haas M."/>
            <person name="Kono T."/>
            <person name="Macchietto M."/>
            <person name="Millas R."/>
            <person name="McGilp L."/>
            <person name="Shao M."/>
            <person name="Duquette J."/>
            <person name="Hirsch C.N."/>
            <person name="Kimball J."/>
        </authorList>
    </citation>
    <scope>NUCLEOTIDE SEQUENCE</scope>
    <source>
        <tissue evidence="10">Fresh leaf tissue</tissue>
    </source>
</reference>
<comment type="similarity">
    <text evidence="6">Belongs to the protein kinase superfamily.</text>
</comment>
<feature type="region of interest" description="Disordered" evidence="7">
    <location>
        <begin position="344"/>
        <end position="363"/>
    </location>
</feature>
<dbReference type="OrthoDB" id="275301at2759"/>
<dbReference type="CDD" id="cd06606">
    <property type="entry name" value="STKc_MAPKKK"/>
    <property type="match status" value="1"/>
</dbReference>
<evidence type="ECO:0000256" key="2">
    <source>
        <dbReference type="ARBA" id="ARBA00022741"/>
    </source>
</evidence>
<reference evidence="10" key="2">
    <citation type="submission" date="2021-02" db="EMBL/GenBank/DDBJ databases">
        <authorList>
            <person name="Kimball J.A."/>
            <person name="Haas M.W."/>
            <person name="Macchietto M."/>
            <person name="Kono T."/>
            <person name="Duquette J."/>
            <person name="Shao M."/>
        </authorList>
    </citation>
    <scope>NUCLEOTIDE SEQUENCE</scope>
    <source>
        <tissue evidence="10">Fresh leaf tissue</tissue>
    </source>
</reference>
<keyword evidence="4 5" id="KW-0067">ATP-binding</keyword>
<evidence type="ECO:0000256" key="5">
    <source>
        <dbReference type="PROSITE-ProRule" id="PRU10141"/>
    </source>
</evidence>
<dbReference type="InterPro" id="IPR000719">
    <property type="entry name" value="Prot_kinase_dom"/>
</dbReference>
<keyword evidence="2 5" id="KW-0547">Nucleotide-binding</keyword>
<keyword evidence="11" id="KW-1185">Reference proteome</keyword>
<evidence type="ECO:0000256" key="4">
    <source>
        <dbReference type="ARBA" id="ARBA00022840"/>
    </source>
</evidence>
<keyword evidence="6" id="KW-0723">Serine/threonine-protein kinase</keyword>
<dbReference type="Pfam" id="PF00069">
    <property type="entry name" value="Pkinase"/>
    <property type="match status" value="1"/>
</dbReference>
<dbReference type="PROSITE" id="PS50011">
    <property type="entry name" value="PROTEIN_KINASE_DOM"/>
    <property type="match status" value="1"/>
</dbReference>
<evidence type="ECO:0000256" key="6">
    <source>
        <dbReference type="RuleBase" id="RU000304"/>
    </source>
</evidence>
<keyword evidence="8" id="KW-0472">Membrane</keyword>
<evidence type="ECO:0000256" key="7">
    <source>
        <dbReference type="SAM" id="MobiDB-lite"/>
    </source>
</evidence>
<keyword evidence="8" id="KW-1133">Transmembrane helix</keyword>
<organism evidence="10 11">
    <name type="scientific">Zizania palustris</name>
    <name type="common">Northern wild rice</name>
    <dbReference type="NCBI Taxonomy" id="103762"/>
    <lineage>
        <taxon>Eukaryota</taxon>
        <taxon>Viridiplantae</taxon>
        <taxon>Streptophyta</taxon>
        <taxon>Embryophyta</taxon>
        <taxon>Tracheophyta</taxon>
        <taxon>Spermatophyta</taxon>
        <taxon>Magnoliopsida</taxon>
        <taxon>Liliopsida</taxon>
        <taxon>Poales</taxon>
        <taxon>Poaceae</taxon>
        <taxon>BOP clade</taxon>
        <taxon>Oryzoideae</taxon>
        <taxon>Oryzeae</taxon>
        <taxon>Zizaniinae</taxon>
        <taxon>Zizania</taxon>
    </lineage>
</organism>
<comment type="caution">
    <text evidence="10">The sequence shown here is derived from an EMBL/GenBank/DDBJ whole genome shotgun (WGS) entry which is preliminary data.</text>
</comment>
<feature type="transmembrane region" description="Helical" evidence="8">
    <location>
        <begin position="444"/>
        <end position="466"/>
    </location>
</feature>
<keyword evidence="3" id="KW-0418">Kinase</keyword>
<evidence type="ECO:0000256" key="8">
    <source>
        <dbReference type="SAM" id="Phobius"/>
    </source>
</evidence>
<dbReference type="InterPro" id="IPR017441">
    <property type="entry name" value="Protein_kinase_ATP_BS"/>
</dbReference>
<dbReference type="EMBL" id="JAAALK010000283">
    <property type="protein sequence ID" value="KAG8075747.1"/>
    <property type="molecule type" value="Genomic_DNA"/>
</dbReference>
<feature type="domain" description="Protein kinase" evidence="9">
    <location>
        <begin position="6"/>
        <end position="266"/>
    </location>
</feature>
<dbReference type="GO" id="GO:0005524">
    <property type="term" value="F:ATP binding"/>
    <property type="evidence" value="ECO:0007669"/>
    <property type="project" value="UniProtKB-UniRule"/>
</dbReference>
<accession>A0A8J5SUS5</accession>
<sequence>MGVGEWTRGPAIGRGASATVSLAVDSGTGEVFAVKSVGADRAGELWREQSILCGLSSPYVVRCLGSGVSAAEDGAAGPVYDMFLEYAPGGSLADEIKRSGGRYEDRLIRSRVRDILHGLAHIHAAGVAHCDVKGRNVLIGSDGRAMIADFGCARRVAGHGGCIDCGRLRGGTPMFMAPEAARGEEQGPAADIWALGCTVIEMVTGGAPWPQFTDAVSALHHVAFSGEVPEFPKWLSDDGKDFLARCLHRDPRERWTAEQLLEHHYVAAAAAVAASSSNSMPTITEKDIFVSPKSIFDQALWDDSTADTDDTAAPTDRVRALAAGAPAVPDWTWNALWITVHSASSVEDEPEPEPAASLEPEEVHDDVDRGILVGISGNPTAGTARDVSSRNGTCPGDVSSSNADCYGDASSCNGGCSERFCGGNHVISHCNLAITSNMDSFIDVVLLLLFFLVTAGRLLSHVVVAIHSCRVFFFNYSSQPRHASASVTLTLSD</sequence>
<dbReference type="SMART" id="SM00220">
    <property type="entry name" value="S_TKc"/>
    <property type="match status" value="1"/>
</dbReference>
<dbReference type="AlphaFoldDB" id="A0A8J5SUS5"/>
<dbReference type="PROSITE" id="PS00107">
    <property type="entry name" value="PROTEIN_KINASE_ATP"/>
    <property type="match status" value="1"/>
</dbReference>
<evidence type="ECO:0000259" key="9">
    <source>
        <dbReference type="PROSITE" id="PS50011"/>
    </source>
</evidence>
<dbReference type="FunFam" id="1.10.510.10:FF:000466">
    <property type="entry name" value="MAP kinase kinase kinase18"/>
    <property type="match status" value="1"/>
</dbReference>
<keyword evidence="1" id="KW-0808">Transferase</keyword>
<evidence type="ECO:0000256" key="1">
    <source>
        <dbReference type="ARBA" id="ARBA00022679"/>
    </source>
</evidence>
<dbReference type="InterPro" id="IPR052751">
    <property type="entry name" value="Plant_MAPKKK"/>
</dbReference>
<evidence type="ECO:0000256" key="3">
    <source>
        <dbReference type="ARBA" id="ARBA00022777"/>
    </source>
</evidence>
<dbReference type="GO" id="GO:0007165">
    <property type="term" value="P:signal transduction"/>
    <property type="evidence" value="ECO:0007669"/>
    <property type="project" value="TreeGrafter"/>
</dbReference>
<name>A0A8J5SUS5_ZIZPA</name>